<evidence type="ECO:0000313" key="8">
    <source>
        <dbReference type="Proteomes" id="UP001164776"/>
    </source>
</evidence>
<dbReference type="SMART" id="SM01019">
    <property type="entry name" value="B3"/>
    <property type="match status" value="1"/>
</dbReference>
<dbReference type="PROSITE" id="PS50863">
    <property type="entry name" value="B3"/>
    <property type="match status" value="1"/>
</dbReference>
<protein>
    <recommendedName>
        <fullName evidence="6">TF-B3 domain-containing protein</fullName>
    </recommendedName>
</protein>
<evidence type="ECO:0000256" key="3">
    <source>
        <dbReference type="ARBA" id="ARBA00023125"/>
    </source>
</evidence>
<evidence type="ECO:0000256" key="5">
    <source>
        <dbReference type="ARBA" id="ARBA00023242"/>
    </source>
</evidence>
<dbReference type="Pfam" id="PF02362">
    <property type="entry name" value="B3"/>
    <property type="match status" value="1"/>
</dbReference>
<keyword evidence="2" id="KW-0805">Transcription regulation</keyword>
<evidence type="ECO:0000313" key="7">
    <source>
        <dbReference type="EMBL" id="KAJ1254870.1"/>
    </source>
</evidence>
<evidence type="ECO:0000256" key="4">
    <source>
        <dbReference type="ARBA" id="ARBA00023163"/>
    </source>
</evidence>
<dbReference type="SUPFAM" id="SSF101936">
    <property type="entry name" value="DNA-binding pseudobarrel domain"/>
    <property type="match status" value="2"/>
</dbReference>
<keyword evidence="8" id="KW-1185">Reference proteome</keyword>
<dbReference type="GO" id="GO:0003677">
    <property type="term" value="F:DNA binding"/>
    <property type="evidence" value="ECO:0007669"/>
    <property type="project" value="UniProtKB-KW"/>
</dbReference>
<comment type="caution">
    <text evidence="7">The sequence shown here is derived from an EMBL/GenBank/DDBJ whole genome shotgun (WGS) entry which is preliminary data.</text>
</comment>
<evidence type="ECO:0000256" key="2">
    <source>
        <dbReference type="ARBA" id="ARBA00023015"/>
    </source>
</evidence>
<accession>A0A9W7X978</accession>
<comment type="subcellular location">
    <subcellularLocation>
        <location evidence="1">Nucleus</location>
    </subcellularLocation>
</comment>
<sequence>MANLSRRGHPRKRTAAVASRPVWSDFQFFKILLPGMYARRHWLPARFVRELGARRDLKLRLAGEGMPVWDAEVFAGDKHGDVDLGRGWKKFARAHDLRNGYLLVFRYDGGGELTVTVFDPSTCQKQYVHAEAGGDGRTSDGGAGRRRSLSIAEPSHFAVTLRPCNLETKQNQYLNVPVKFHDAYGYARRRQVELRMGGRPWTVNLKHSKRPHGRVGDTCFFRVIREGGGGGDDEEWEEAEEEEDDEHVLKVDVRKKRGAFLS</sequence>
<dbReference type="CDD" id="cd10017">
    <property type="entry name" value="B3_DNA"/>
    <property type="match status" value="1"/>
</dbReference>
<dbReference type="EMBL" id="MU629876">
    <property type="protein sequence ID" value="KAJ1254870.1"/>
    <property type="molecule type" value="Genomic_DNA"/>
</dbReference>
<gene>
    <name evidence="7" type="ORF">BS78_K316500</name>
</gene>
<dbReference type="AlphaFoldDB" id="A0A9W7X978"/>
<dbReference type="OrthoDB" id="725474at2759"/>
<keyword evidence="5" id="KW-0539">Nucleus</keyword>
<dbReference type="InterPro" id="IPR015300">
    <property type="entry name" value="DNA-bd_pseudobarrel_sf"/>
</dbReference>
<reference evidence="7 8" key="1">
    <citation type="submission" date="2022-10" db="EMBL/GenBank/DDBJ databases">
        <title>WGS assembly of Paspalum vaginatum 540-79.</title>
        <authorList>
            <person name="Sun G."/>
            <person name="Wase N."/>
            <person name="Shu S."/>
            <person name="Jenkins J."/>
            <person name="Zhou B."/>
            <person name="Torres-Rodriguez J."/>
            <person name="Chen C."/>
            <person name="Sandor L."/>
            <person name="Plott C."/>
            <person name="Yoshinga Y."/>
            <person name="Daum C."/>
            <person name="Qi P."/>
            <person name="Barry K."/>
            <person name="Lipzen A."/>
            <person name="Berry L."/>
            <person name="Pedersen C."/>
            <person name="Gottilla T."/>
            <person name="Foltz A."/>
            <person name="Yu H."/>
            <person name="O'Malley R."/>
            <person name="Zhang C."/>
            <person name="Devos K."/>
            <person name="Sigmon B."/>
            <person name="Yu B."/>
            <person name="Obata T."/>
            <person name="Schmutz J."/>
            <person name="Schnable J."/>
        </authorList>
    </citation>
    <scope>NUCLEOTIDE SEQUENCE [LARGE SCALE GENOMIC DNA]</scope>
    <source>
        <strain evidence="8">cv. 540-79</strain>
    </source>
</reference>
<dbReference type="GO" id="GO:0005634">
    <property type="term" value="C:nucleus"/>
    <property type="evidence" value="ECO:0007669"/>
    <property type="project" value="UniProtKB-SubCell"/>
</dbReference>
<evidence type="ECO:0000259" key="6">
    <source>
        <dbReference type="PROSITE" id="PS50863"/>
    </source>
</evidence>
<organism evidence="7 8">
    <name type="scientific">Paspalum vaginatum</name>
    <name type="common">seashore paspalum</name>
    <dbReference type="NCBI Taxonomy" id="158149"/>
    <lineage>
        <taxon>Eukaryota</taxon>
        <taxon>Viridiplantae</taxon>
        <taxon>Streptophyta</taxon>
        <taxon>Embryophyta</taxon>
        <taxon>Tracheophyta</taxon>
        <taxon>Spermatophyta</taxon>
        <taxon>Magnoliopsida</taxon>
        <taxon>Liliopsida</taxon>
        <taxon>Poales</taxon>
        <taxon>Poaceae</taxon>
        <taxon>PACMAD clade</taxon>
        <taxon>Panicoideae</taxon>
        <taxon>Andropogonodae</taxon>
        <taxon>Paspaleae</taxon>
        <taxon>Paspalinae</taxon>
        <taxon>Paspalum</taxon>
    </lineage>
</organism>
<dbReference type="InterPro" id="IPR039218">
    <property type="entry name" value="REM_fam"/>
</dbReference>
<keyword evidence="3" id="KW-0238">DNA-binding</keyword>
<proteinExistence type="predicted"/>
<dbReference type="PANTHER" id="PTHR31674:SF95">
    <property type="entry name" value="B3 DOMAIN-CONTAINING PROTEIN OS03G0212300"/>
    <property type="match status" value="1"/>
</dbReference>
<evidence type="ECO:0000256" key="1">
    <source>
        <dbReference type="ARBA" id="ARBA00004123"/>
    </source>
</evidence>
<keyword evidence="4" id="KW-0804">Transcription</keyword>
<dbReference type="Gene3D" id="2.40.330.10">
    <property type="entry name" value="DNA-binding pseudobarrel domain"/>
    <property type="match status" value="2"/>
</dbReference>
<dbReference type="PANTHER" id="PTHR31674">
    <property type="entry name" value="B3 DOMAIN-CONTAINING PROTEIN REM-LIKE 3-RELATED"/>
    <property type="match status" value="1"/>
</dbReference>
<feature type="domain" description="TF-B3" evidence="6">
    <location>
        <begin position="26"/>
        <end position="121"/>
    </location>
</feature>
<dbReference type="InterPro" id="IPR003340">
    <property type="entry name" value="B3_DNA-bd"/>
</dbReference>
<name>A0A9W7X978_9POAL</name>
<dbReference type="Proteomes" id="UP001164776">
    <property type="component" value="Unassembled WGS sequence"/>
</dbReference>